<keyword evidence="7 9" id="KW-0687">Ribonucleoprotein</keyword>
<reference evidence="11" key="2">
    <citation type="submission" date="2022-01" db="EMBL/GenBank/DDBJ databases">
        <authorList>
            <person name="Medberry A.N."/>
            <person name="Tzanetakis I.E."/>
        </authorList>
    </citation>
    <scope>NUCLEOTIDE SEQUENCE</scope>
    <source>
        <strain evidence="11">CFRA 9026</strain>
    </source>
</reference>
<feature type="compositionally biased region" description="Basic and acidic residues" evidence="10">
    <location>
        <begin position="1"/>
        <end position="27"/>
    </location>
</feature>
<evidence type="ECO:0000256" key="5">
    <source>
        <dbReference type="ARBA" id="ARBA00022884"/>
    </source>
</evidence>
<dbReference type="GO" id="GO:0019013">
    <property type="term" value="C:viral nucleocapsid"/>
    <property type="evidence" value="ECO:0007669"/>
    <property type="project" value="UniProtKB-UniRule"/>
</dbReference>
<evidence type="ECO:0000256" key="4">
    <source>
        <dbReference type="ARBA" id="ARBA00022844"/>
    </source>
</evidence>
<evidence type="ECO:0000256" key="8">
    <source>
        <dbReference type="ARBA" id="ARBA00033344"/>
    </source>
</evidence>
<dbReference type="Pfam" id="PF03216">
    <property type="entry name" value="Rhabdo_ncap_2"/>
    <property type="match status" value="1"/>
</dbReference>
<keyword evidence="5 9" id="KW-0694">RNA-binding</keyword>
<keyword evidence="2 9" id="KW-1139">Helical capsid protein</keyword>
<evidence type="ECO:0000256" key="10">
    <source>
        <dbReference type="SAM" id="MobiDB-lite"/>
    </source>
</evidence>
<name>A0A977XQF4_9RHAB</name>
<organism evidence="11">
    <name type="scientific">Strawberry virus 2</name>
    <dbReference type="NCBI Taxonomy" id="2911487"/>
    <lineage>
        <taxon>Viruses</taxon>
        <taxon>Riboviria</taxon>
        <taxon>Orthornavirae</taxon>
        <taxon>Negarnaviricota</taxon>
        <taxon>Haploviricotina</taxon>
        <taxon>Monjiviricetes</taxon>
        <taxon>Mononegavirales</taxon>
        <taxon>Rhabdoviridae</taxon>
        <taxon>Betarhabdovirinae</taxon>
        <taxon>Alphacytorhabdovirus</taxon>
        <taxon>Alphacytorhabdovirus betafragariae</taxon>
    </lineage>
</organism>
<keyword evidence="4 9" id="KW-0946">Virion</keyword>
<keyword evidence="3 9" id="KW-0167">Capsid protein</keyword>
<dbReference type="GO" id="GO:0003723">
    <property type="term" value="F:RNA binding"/>
    <property type="evidence" value="ECO:0007669"/>
    <property type="project" value="UniProtKB-UniRule"/>
</dbReference>
<evidence type="ECO:0000256" key="3">
    <source>
        <dbReference type="ARBA" id="ARBA00022561"/>
    </source>
</evidence>
<evidence type="ECO:0000313" key="11">
    <source>
        <dbReference type="EMBL" id="UXQ89851.1"/>
    </source>
</evidence>
<dbReference type="GO" id="GO:0030430">
    <property type="term" value="C:host cell cytoplasm"/>
    <property type="evidence" value="ECO:0007669"/>
    <property type="project" value="UniProtKB-SubCell"/>
</dbReference>
<proteinExistence type="inferred from homology"/>
<evidence type="ECO:0000256" key="6">
    <source>
        <dbReference type="ARBA" id="ARBA00023086"/>
    </source>
</evidence>
<comment type="subunit">
    <text evidence="9">Homomultimerizes to form the nucleocapsid. Binds to viral genomic RNA.</text>
</comment>
<comment type="function">
    <text evidence="9">Encapsidates the genome, protecting it from nucleases. The encapsidated genomic RNA is termed the nucleocapsid (NC) and serves as template for viral transcription and replication.</text>
</comment>
<evidence type="ECO:0000256" key="9">
    <source>
        <dbReference type="RuleBase" id="RU369108"/>
    </source>
</evidence>
<dbReference type="InterPro" id="IPR004902">
    <property type="entry name" value="Rhabdo_ncap_2"/>
</dbReference>
<dbReference type="GO" id="GO:1990904">
    <property type="term" value="C:ribonucleoprotein complex"/>
    <property type="evidence" value="ECO:0007669"/>
    <property type="project" value="UniProtKB-UniRule"/>
</dbReference>
<evidence type="ECO:0000256" key="1">
    <source>
        <dbReference type="ARBA" id="ARBA00014389"/>
    </source>
</evidence>
<protein>
    <recommendedName>
        <fullName evidence="1 9">Nucleoprotein</fullName>
        <shortName evidence="9">NP</shortName>
        <shortName evidence="9">Protein N</shortName>
    </recommendedName>
    <alternativeName>
        <fullName evidence="8 9">Nucleocapsid protein</fullName>
    </alternativeName>
</protein>
<dbReference type="EMBL" id="OM470640">
    <property type="protein sequence ID" value="UXQ89851.1"/>
    <property type="molecule type" value="Viral_cRNA"/>
</dbReference>
<comment type="subcellular location">
    <subcellularLocation>
        <location evidence="9">Virion</location>
    </subcellularLocation>
    <subcellularLocation>
        <location evidence="9">Host cytoplasm</location>
    </subcellularLocation>
</comment>
<accession>A0A977XQF4</accession>
<keyword evidence="6 9" id="KW-0543">Viral nucleoprotein</keyword>
<comment type="similarity">
    <text evidence="9">Belongs to the nucleorhabdovirus nucleocapsid protein family.</text>
</comment>
<evidence type="ECO:0000256" key="7">
    <source>
        <dbReference type="ARBA" id="ARBA00023274"/>
    </source>
</evidence>
<dbReference type="GO" id="GO:0019029">
    <property type="term" value="C:helical viral capsid"/>
    <property type="evidence" value="ECO:0007669"/>
    <property type="project" value="UniProtKB-UniRule"/>
</dbReference>
<gene>
    <name evidence="11" type="primary">N</name>
</gene>
<feature type="region of interest" description="Disordered" evidence="10">
    <location>
        <begin position="1"/>
        <end position="42"/>
    </location>
</feature>
<sequence>MSRQEDVKAKLQRMMLERQEKANREKPNPVITNPVKPRKNKGTAEFDALDAVSVGKRTSDTWADSHLDSINIYPVKQVGETEIVSLGESMLKSITSGTANSATVDICLVLAVSIGKPAEQTFNHMLSEPDEAKGNKLNWTVPDATQLNRRTGLSAIQKRTLTLSKSNLEKETDAEKREKLEETIKRLEDQEAGVGDVTAAPTRSTADAYAYCFMAALLLKLYSKSVESFSKGLDSWKTRFAAWYDASAMKISEFKPTEAQISSLRVILARRPEVWSTWAWWVSYNENKKSLLVTQQGLLNYIACQQYAYTGMHAYSLLVDIHEKTGMTFGKLLQYLNCPITRTGVRAAADIIRNHEVTSKNPGRTTHFRYSRIWNPKYFSALQSSNCRTLLYVTAKVNKMVSTQGQGGDPMEIYALKDMDEMMTKRLDEVATSLAERIIEHMLIDEESGDVWDRANQQ</sequence>
<reference evidence="11" key="1">
    <citation type="journal article" date="2022" name="Plant Dis.">
        <title>Identification, Characterization, and Detection of a Novel Strawberry Cytorhabdovirus.</title>
        <authorList>
            <person name="Medberry A."/>
            <person name="Tzanetakis I.E."/>
        </authorList>
    </citation>
    <scope>NUCLEOTIDE SEQUENCE</scope>
    <source>
        <strain evidence="11">CFRA 9026</strain>
    </source>
</reference>
<keyword evidence="9" id="KW-1035">Host cytoplasm</keyword>
<evidence type="ECO:0000256" key="2">
    <source>
        <dbReference type="ARBA" id="ARBA00022497"/>
    </source>
</evidence>